<dbReference type="EC" id="2.1.1.-" evidence="3"/>
<comment type="caution">
    <text evidence="3">The sequence shown here is derived from an EMBL/GenBank/DDBJ whole genome shotgun (WGS) entry which is preliminary data.</text>
</comment>
<dbReference type="PANTHER" id="PTHR46648:SF1">
    <property type="entry name" value="ADENOSINE 5'-MONOPHOSPHORAMIDASE HNT1"/>
    <property type="match status" value="1"/>
</dbReference>
<proteinExistence type="predicted"/>
<dbReference type="GO" id="GO:0032259">
    <property type="term" value="P:methylation"/>
    <property type="evidence" value="ECO:0007669"/>
    <property type="project" value="UniProtKB-KW"/>
</dbReference>
<dbReference type="InterPro" id="IPR001310">
    <property type="entry name" value="Histidine_triad_HIT"/>
</dbReference>
<dbReference type="Proteomes" id="UP001597097">
    <property type="component" value="Unassembled WGS sequence"/>
</dbReference>
<dbReference type="Pfam" id="PF01230">
    <property type="entry name" value="HIT"/>
    <property type="match status" value="1"/>
</dbReference>
<evidence type="ECO:0000313" key="4">
    <source>
        <dbReference type="Proteomes" id="UP001597097"/>
    </source>
</evidence>
<keyword evidence="3" id="KW-0808">Transferase</keyword>
<accession>A0ABW4G0J4</accession>
<dbReference type="GO" id="GO:0008168">
    <property type="term" value="F:methyltransferase activity"/>
    <property type="evidence" value="ECO:0007669"/>
    <property type="project" value="UniProtKB-KW"/>
</dbReference>
<dbReference type="PANTHER" id="PTHR46648">
    <property type="entry name" value="HIT FAMILY PROTEIN 1"/>
    <property type="match status" value="1"/>
</dbReference>
<evidence type="ECO:0000313" key="3">
    <source>
        <dbReference type="EMBL" id="MFD1536298.1"/>
    </source>
</evidence>
<gene>
    <name evidence="3" type="ORF">ACFSJ0_04575</name>
</gene>
<organism evidence="3 4">
    <name type="scientific">Nonomuraea guangzhouensis</name>
    <dbReference type="NCBI Taxonomy" id="1291555"/>
    <lineage>
        <taxon>Bacteria</taxon>
        <taxon>Bacillati</taxon>
        <taxon>Actinomycetota</taxon>
        <taxon>Actinomycetes</taxon>
        <taxon>Streptosporangiales</taxon>
        <taxon>Streptosporangiaceae</taxon>
        <taxon>Nonomuraea</taxon>
    </lineage>
</organism>
<feature type="domain" description="HIT" evidence="2">
    <location>
        <begin position="24"/>
        <end position="132"/>
    </location>
</feature>
<dbReference type="InterPro" id="IPR011146">
    <property type="entry name" value="HIT-like"/>
</dbReference>
<evidence type="ECO:0000256" key="1">
    <source>
        <dbReference type="PROSITE-ProRule" id="PRU00464"/>
    </source>
</evidence>
<evidence type="ECO:0000259" key="2">
    <source>
        <dbReference type="PROSITE" id="PS51084"/>
    </source>
</evidence>
<dbReference type="EMBL" id="JBHUCM010000005">
    <property type="protein sequence ID" value="MFD1536298.1"/>
    <property type="molecule type" value="Genomic_DNA"/>
</dbReference>
<sequence>MGSDRKVPFDLTTYVARVRNGPCFICAIVAGDPAHDLEEILYEDERHLAFLARYPTMPGYVLVCPKAHVEHAVRDLDEDDYLELMRVVRRVALAVEAVVPSERTYLLTLGSQQGNTHLHWHIAPLPPGTPYEEQQFHALMSENGVIPWSLGQARDLATRIRKALAGV</sequence>
<keyword evidence="4" id="KW-1185">Reference proteome</keyword>
<name>A0ABW4G0J4_9ACTN</name>
<dbReference type="RefSeq" id="WP_219531525.1">
    <property type="nucleotide sequence ID" value="NZ_JAHKRM010000011.1"/>
</dbReference>
<feature type="short sequence motif" description="Histidine triad motif" evidence="1">
    <location>
        <begin position="117"/>
        <end position="121"/>
    </location>
</feature>
<reference evidence="4" key="1">
    <citation type="journal article" date="2019" name="Int. J. Syst. Evol. Microbiol.">
        <title>The Global Catalogue of Microorganisms (GCM) 10K type strain sequencing project: providing services to taxonomists for standard genome sequencing and annotation.</title>
        <authorList>
            <consortium name="The Broad Institute Genomics Platform"/>
            <consortium name="The Broad Institute Genome Sequencing Center for Infectious Disease"/>
            <person name="Wu L."/>
            <person name="Ma J."/>
        </authorList>
    </citation>
    <scope>NUCLEOTIDE SEQUENCE [LARGE SCALE GENOMIC DNA]</scope>
    <source>
        <strain evidence="4">CGMCC 1.15399</strain>
    </source>
</reference>
<dbReference type="PROSITE" id="PS51084">
    <property type="entry name" value="HIT_2"/>
    <property type="match status" value="1"/>
</dbReference>
<protein>
    <submittedName>
        <fullName evidence="3">HIT family protein</fullName>
        <ecNumber evidence="3">2.1.1.-</ecNumber>
    </submittedName>
</protein>
<keyword evidence="3" id="KW-0489">Methyltransferase</keyword>